<protein>
    <recommendedName>
        <fullName evidence="2">Proline--tRNA ligase</fullName>
        <ecNumber evidence="1">6.1.1.15</ecNumber>
    </recommendedName>
    <alternativeName>
        <fullName evidence="9">Prolyl-tRNA synthetase</fullName>
    </alternativeName>
</protein>
<dbReference type="PANTHER" id="PTHR42753:SF2">
    <property type="entry name" value="PROLINE--TRNA LIGASE"/>
    <property type="match status" value="1"/>
</dbReference>
<evidence type="ECO:0000256" key="10">
    <source>
        <dbReference type="ARBA" id="ARBA00047671"/>
    </source>
</evidence>
<keyword evidence="4" id="KW-0436">Ligase</keyword>
<organism evidence="12 13">
    <name type="scientific">Mangrovactinospora gilvigrisea</name>
    <dbReference type="NCBI Taxonomy" id="1428644"/>
    <lineage>
        <taxon>Bacteria</taxon>
        <taxon>Bacillati</taxon>
        <taxon>Actinomycetota</taxon>
        <taxon>Actinomycetes</taxon>
        <taxon>Kitasatosporales</taxon>
        <taxon>Streptomycetaceae</taxon>
        <taxon>Mangrovactinospora</taxon>
    </lineage>
</organism>
<evidence type="ECO:0000256" key="7">
    <source>
        <dbReference type="ARBA" id="ARBA00022917"/>
    </source>
</evidence>
<dbReference type="CDD" id="cd00779">
    <property type="entry name" value="ProRS_core_prok"/>
    <property type="match status" value="1"/>
</dbReference>
<evidence type="ECO:0000256" key="1">
    <source>
        <dbReference type="ARBA" id="ARBA00012831"/>
    </source>
</evidence>
<evidence type="ECO:0000256" key="3">
    <source>
        <dbReference type="ARBA" id="ARBA00022490"/>
    </source>
</evidence>
<dbReference type="EC" id="6.1.1.15" evidence="1"/>
<dbReference type="PANTHER" id="PTHR42753">
    <property type="entry name" value="MITOCHONDRIAL RIBOSOME PROTEIN L39/PROLYL-TRNA LIGASE FAMILY MEMBER"/>
    <property type="match status" value="1"/>
</dbReference>
<dbReference type="InterPro" id="IPR036621">
    <property type="entry name" value="Anticodon-bd_dom_sf"/>
</dbReference>
<dbReference type="PROSITE" id="PS50862">
    <property type="entry name" value="AA_TRNA_LIGASE_II"/>
    <property type="match status" value="1"/>
</dbReference>
<feature type="domain" description="Aminoacyl-transfer RNA synthetases class-II family profile" evidence="11">
    <location>
        <begin position="35"/>
        <end position="329"/>
    </location>
</feature>
<dbReference type="InterPro" id="IPR045864">
    <property type="entry name" value="aa-tRNA-synth_II/BPL/LPL"/>
</dbReference>
<keyword evidence="5" id="KW-0547">Nucleotide-binding</keyword>
<dbReference type="InterPro" id="IPR050062">
    <property type="entry name" value="Pro-tRNA_synthetase"/>
</dbReference>
<dbReference type="OrthoDB" id="9809052at2"/>
<dbReference type="Gene3D" id="3.30.930.10">
    <property type="entry name" value="Bira Bifunctional Protein, Domain 2"/>
    <property type="match status" value="1"/>
</dbReference>
<sequence>MIIRMSTLLARTLRDAPADAVTDSHRLLVRAAHVRRVASGVWSWLPLGKSVLDNVTRIVREEMAAIGDQEVLLPALAPVAAYEASGRADDYGDLLFRLADRRGARFVLGPTHEELFADLARDQLVSGRQLPLGLFQVQTKYRDEARPRSGVLRSREFLMKDAYTFDADEAGLRASYAAHREAYIRVFARLGLAARPVAALSGPMGGSESEEFLAPAAAGEDRYAECGSCGLAANTETVVGEDAGLAEKEAVGERPCPRCGAAALRIGRAIEVGHIFRLGTKYSDLIGLEVAGADGRPVRVQMGCYGIGISRAVAALAEQTCDSAGLCWPDAVAPAAVHLVAAGGGERARAAEELAGRLDRAGVRVLLDDRPGLGTGARLADAELIGVPRIAVVGRRAAEGVAELRDRRTGVSADAAFDALPGLVGAADANTRQSEVG</sequence>
<evidence type="ECO:0000256" key="5">
    <source>
        <dbReference type="ARBA" id="ARBA00022741"/>
    </source>
</evidence>
<dbReference type="SUPFAM" id="SSF52954">
    <property type="entry name" value="Class II aaRS ABD-related"/>
    <property type="match status" value="1"/>
</dbReference>
<evidence type="ECO:0000313" key="13">
    <source>
        <dbReference type="Proteomes" id="UP000243342"/>
    </source>
</evidence>
<dbReference type="EMBL" id="MLCF01000159">
    <property type="protein sequence ID" value="OIV35385.1"/>
    <property type="molecule type" value="Genomic_DNA"/>
</dbReference>
<evidence type="ECO:0000256" key="2">
    <source>
        <dbReference type="ARBA" id="ARBA00019110"/>
    </source>
</evidence>
<dbReference type="GO" id="GO:0004827">
    <property type="term" value="F:proline-tRNA ligase activity"/>
    <property type="evidence" value="ECO:0007669"/>
    <property type="project" value="UniProtKB-EC"/>
</dbReference>
<dbReference type="Pfam" id="PF03129">
    <property type="entry name" value="HGTP_anticodon"/>
    <property type="match status" value="1"/>
</dbReference>
<dbReference type="Pfam" id="PF00587">
    <property type="entry name" value="tRNA-synt_2b"/>
    <property type="match status" value="1"/>
</dbReference>
<dbReference type="InterPro" id="IPR002316">
    <property type="entry name" value="Pro-tRNA-ligase_IIa"/>
</dbReference>
<dbReference type="GO" id="GO:0006433">
    <property type="term" value="P:prolyl-tRNA aminoacylation"/>
    <property type="evidence" value="ECO:0007669"/>
    <property type="project" value="InterPro"/>
</dbReference>
<accession>A0A1J7BPL0</accession>
<comment type="caution">
    <text evidence="12">The sequence shown here is derived from an EMBL/GenBank/DDBJ whole genome shotgun (WGS) entry which is preliminary data.</text>
</comment>
<dbReference type="InterPro" id="IPR002314">
    <property type="entry name" value="aa-tRNA-synt_IIb"/>
</dbReference>
<evidence type="ECO:0000256" key="8">
    <source>
        <dbReference type="ARBA" id="ARBA00023146"/>
    </source>
</evidence>
<keyword evidence="13" id="KW-1185">Reference proteome</keyword>
<comment type="catalytic activity">
    <reaction evidence="10">
        <text>tRNA(Pro) + L-proline + ATP = L-prolyl-tRNA(Pro) + AMP + diphosphate</text>
        <dbReference type="Rhea" id="RHEA:14305"/>
        <dbReference type="Rhea" id="RHEA-COMP:9700"/>
        <dbReference type="Rhea" id="RHEA-COMP:9702"/>
        <dbReference type="ChEBI" id="CHEBI:30616"/>
        <dbReference type="ChEBI" id="CHEBI:33019"/>
        <dbReference type="ChEBI" id="CHEBI:60039"/>
        <dbReference type="ChEBI" id="CHEBI:78442"/>
        <dbReference type="ChEBI" id="CHEBI:78532"/>
        <dbReference type="ChEBI" id="CHEBI:456215"/>
        <dbReference type="EC" id="6.1.1.15"/>
    </reaction>
</comment>
<dbReference type="InterPro" id="IPR006195">
    <property type="entry name" value="aa-tRNA-synth_II"/>
</dbReference>
<name>A0A1J7BPL0_9ACTN</name>
<keyword evidence="8" id="KW-0030">Aminoacyl-tRNA synthetase</keyword>
<keyword evidence="3" id="KW-0963">Cytoplasm</keyword>
<dbReference type="AlphaFoldDB" id="A0A1J7BPL0"/>
<dbReference type="Proteomes" id="UP000243342">
    <property type="component" value="Unassembled WGS sequence"/>
</dbReference>
<dbReference type="STRING" id="1428644.BIV57_21905"/>
<dbReference type="InterPro" id="IPR033730">
    <property type="entry name" value="ProRS_core_prok"/>
</dbReference>
<dbReference type="InterPro" id="IPR004154">
    <property type="entry name" value="Anticodon-bd"/>
</dbReference>
<dbReference type="SUPFAM" id="SSF55681">
    <property type="entry name" value="Class II aaRS and biotin synthetases"/>
    <property type="match status" value="1"/>
</dbReference>
<reference evidence="12 13" key="1">
    <citation type="submission" date="2016-10" db="EMBL/GenBank/DDBJ databases">
        <title>Genome sequence of Streptomyces gilvigriseus MUSC 26.</title>
        <authorList>
            <person name="Lee L.-H."/>
            <person name="Ser H.-L."/>
        </authorList>
    </citation>
    <scope>NUCLEOTIDE SEQUENCE [LARGE SCALE GENOMIC DNA]</scope>
    <source>
        <strain evidence="12 13">MUSC 26</strain>
    </source>
</reference>
<evidence type="ECO:0000256" key="6">
    <source>
        <dbReference type="ARBA" id="ARBA00022840"/>
    </source>
</evidence>
<dbReference type="GO" id="GO:0005829">
    <property type="term" value="C:cytosol"/>
    <property type="evidence" value="ECO:0007669"/>
    <property type="project" value="TreeGrafter"/>
</dbReference>
<evidence type="ECO:0000313" key="12">
    <source>
        <dbReference type="EMBL" id="OIV35385.1"/>
    </source>
</evidence>
<dbReference type="RefSeq" id="WP_079170593.1">
    <property type="nucleotide sequence ID" value="NZ_MLCF01000159.1"/>
</dbReference>
<gene>
    <name evidence="12" type="ORF">BIV57_21905</name>
</gene>
<evidence type="ECO:0000256" key="4">
    <source>
        <dbReference type="ARBA" id="ARBA00022598"/>
    </source>
</evidence>
<dbReference type="Gene3D" id="3.40.50.800">
    <property type="entry name" value="Anticodon-binding domain"/>
    <property type="match status" value="1"/>
</dbReference>
<evidence type="ECO:0000259" key="11">
    <source>
        <dbReference type="PROSITE" id="PS50862"/>
    </source>
</evidence>
<proteinExistence type="predicted"/>
<dbReference type="PRINTS" id="PR01046">
    <property type="entry name" value="TRNASYNTHPRO"/>
</dbReference>
<keyword evidence="6" id="KW-0067">ATP-binding</keyword>
<dbReference type="GO" id="GO:0005524">
    <property type="term" value="F:ATP binding"/>
    <property type="evidence" value="ECO:0007669"/>
    <property type="project" value="UniProtKB-KW"/>
</dbReference>
<evidence type="ECO:0000256" key="9">
    <source>
        <dbReference type="ARBA" id="ARBA00029731"/>
    </source>
</evidence>
<keyword evidence="7" id="KW-0648">Protein biosynthesis</keyword>